<evidence type="ECO:0000256" key="1">
    <source>
        <dbReference type="SAM" id="MobiDB-lite"/>
    </source>
</evidence>
<protein>
    <submittedName>
        <fullName evidence="2">Uncharacterized protein</fullName>
    </submittedName>
</protein>
<feature type="compositionally biased region" description="Basic residues" evidence="1">
    <location>
        <begin position="12"/>
        <end position="22"/>
    </location>
</feature>
<feature type="region of interest" description="Disordered" evidence="1">
    <location>
        <begin position="1"/>
        <end position="22"/>
    </location>
</feature>
<organism evidence="2">
    <name type="scientific">Lepeophtheirus salmonis</name>
    <name type="common">Salmon louse</name>
    <name type="synonym">Caligus salmonis</name>
    <dbReference type="NCBI Taxonomy" id="72036"/>
    <lineage>
        <taxon>Eukaryota</taxon>
        <taxon>Metazoa</taxon>
        <taxon>Ecdysozoa</taxon>
        <taxon>Arthropoda</taxon>
        <taxon>Crustacea</taxon>
        <taxon>Multicrustacea</taxon>
        <taxon>Hexanauplia</taxon>
        <taxon>Copepoda</taxon>
        <taxon>Siphonostomatoida</taxon>
        <taxon>Caligidae</taxon>
        <taxon>Lepeophtheirus</taxon>
    </lineage>
</organism>
<name>A0A0K2T019_LEPSM</name>
<evidence type="ECO:0000313" key="2">
    <source>
        <dbReference type="EMBL" id="CDW18836.1"/>
    </source>
</evidence>
<reference evidence="2" key="1">
    <citation type="submission" date="2014-05" db="EMBL/GenBank/DDBJ databases">
        <authorList>
            <person name="Chronopoulou M."/>
        </authorList>
    </citation>
    <scope>NUCLEOTIDE SEQUENCE</scope>
    <source>
        <tissue evidence="2">Whole organism</tissue>
    </source>
</reference>
<sequence length="22" mass="2732">MCRNTQGENNNNKKRHKNEFLR</sequence>
<proteinExistence type="predicted"/>
<dbReference type="AlphaFoldDB" id="A0A0K2T019"/>
<dbReference type="EMBL" id="HACA01001475">
    <property type="protein sequence ID" value="CDW18836.1"/>
    <property type="molecule type" value="Transcribed_RNA"/>
</dbReference>
<accession>A0A0K2T019</accession>